<sequence>MPRQTAGGLLAGNVSISLGADGEPQATLIHPNGGTCVVAVRGARVVSWRPAEALEERLEAEAGGIAPCRVDCVPATAWDIEPPRVGLSGEGAVVFSLFAEAAPASPEQAAAAGAAMPGPTAPLNARYTVSLWPKRLAVELDIANVAGEGEGDVSGAPPAEVAGARLHLARHGLRGCLRGGEASGAKAAGGAGGAAATEAALGALGLRLRTMGYADVAARPAMGAGGGGGGGPVEFEALAPVEVALAPGEAVSGSVTLESA</sequence>
<organism evidence="1">
    <name type="scientific">Alexandrium monilatum</name>
    <dbReference type="NCBI Taxonomy" id="311494"/>
    <lineage>
        <taxon>Eukaryota</taxon>
        <taxon>Sar</taxon>
        <taxon>Alveolata</taxon>
        <taxon>Dinophyceae</taxon>
        <taxon>Gonyaulacales</taxon>
        <taxon>Pyrocystaceae</taxon>
        <taxon>Alexandrium</taxon>
    </lineage>
</organism>
<dbReference type="AlphaFoldDB" id="A0A7S4SYQ3"/>
<gene>
    <name evidence="1" type="ORF">AMON00008_LOCUS59387</name>
</gene>
<dbReference type="EMBL" id="HBNR01082944">
    <property type="protein sequence ID" value="CAE4660318.1"/>
    <property type="molecule type" value="Transcribed_RNA"/>
</dbReference>
<protein>
    <submittedName>
        <fullName evidence="1">Uncharacterized protein</fullName>
    </submittedName>
</protein>
<name>A0A7S4SYQ3_9DINO</name>
<reference evidence="1" key="1">
    <citation type="submission" date="2021-01" db="EMBL/GenBank/DDBJ databases">
        <authorList>
            <person name="Corre E."/>
            <person name="Pelletier E."/>
            <person name="Niang G."/>
            <person name="Scheremetjew M."/>
            <person name="Finn R."/>
            <person name="Kale V."/>
            <person name="Holt S."/>
            <person name="Cochrane G."/>
            <person name="Meng A."/>
            <person name="Brown T."/>
            <person name="Cohen L."/>
        </authorList>
    </citation>
    <scope>NUCLEOTIDE SEQUENCE</scope>
    <source>
        <strain evidence="1">CCMP3105</strain>
    </source>
</reference>
<proteinExistence type="predicted"/>
<accession>A0A7S4SYQ3</accession>
<evidence type="ECO:0000313" key="1">
    <source>
        <dbReference type="EMBL" id="CAE4660318.1"/>
    </source>
</evidence>